<keyword evidence="2" id="KW-1185">Reference proteome</keyword>
<protein>
    <submittedName>
        <fullName evidence="1">Uncharacterized protein</fullName>
    </submittedName>
</protein>
<accession>A0A9D3YIB4</accession>
<comment type="caution">
    <text evidence="1">The sequence shown here is derived from an EMBL/GenBank/DDBJ whole genome shotgun (WGS) entry which is preliminary data.</text>
</comment>
<evidence type="ECO:0000313" key="1">
    <source>
        <dbReference type="EMBL" id="KAH3699323.1"/>
    </source>
</evidence>
<dbReference type="AlphaFoldDB" id="A0A9D3YIB4"/>
<sequence length="94" mass="10470">MMSYFLYMFQPWVQSGYYQAVTQVSVAYGTYHAQYHAMAQGALPVQYQLMTQVPVSLAGQLQCLLVGAQGQLIDSGIQAHLTYMLPPVQADYVT</sequence>
<evidence type="ECO:0000313" key="2">
    <source>
        <dbReference type="Proteomes" id="UP000828390"/>
    </source>
</evidence>
<dbReference type="Proteomes" id="UP000828390">
    <property type="component" value="Unassembled WGS sequence"/>
</dbReference>
<reference evidence="1" key="2">
    <citation type="submission" date="2020-11" db="EMBL/GenBank/DDBJ databases">
        <authorList>
            <person name="McCartney M.A."/>
            <person name="Auch B."/>
            <person name="Kono T."/>
            <person name="Mallez S."/>
            <person name="Becker A."/>
            <person name="Gohl D.M."/>
            <person name="Silverstein K.A.T."/>
            <person name="Koren S."/>
            <person name="Bechman K.B."/>
            <person name="Herman A."/>
            <person name="Abrahante J.E."/>
            <person name="Garbe J."/>
        </authorList>
    </citation>
    <scope>NUCLEOTIDE SEQUENCE</scope>
    <source>
        <strain evidence="1">Duluth1</strain>
        <tissue evidence="1">Whole animal</tissue>
    </source>
</reference>
<name>A0A9D3YIB4_DREPO</name>
<reference evidence="1" key="1">
    <citation type="journal article" date="2019" name="bioRxiv">
        <title>The Genome of the Zebra Mussel, Dreissena polymorpha: A Resource for Invasive Species Research.</title>
        <authorList>
            <person name="McCartney M.A."/>
            <person name="Auch B."/>
            <person name="Kono T."/>
            <person name="Mallez S."/>
            <person name="Zhang Y."/>
            <person name="Obille A."/>
            <person name="Becker A."/>
            <person name="Abrahante J.E."/>
            <person name="Garbe J."/>
            <person name="Badalamenti J.P."/>
            <person name="Herman A."/>
            <person name="Mangelson H."/>
            <person name="Liachko I."/>
            <person name="Sullivan S."/>
            <person name="Sone E.D."/>
            <person name="Koren S."/>
            <person name="Silverstein K.A.T."/>
            <person name="Beckman K.B."/>
            <person name="Gohl D.M."/>
        </authorList>
    </citation>
    <scope>NUCLEOTIDE SEQUENCE</scope>
    <source>
        <strain evidence="1">Duluth1</strain>
        <tissue evidence="1">Whole animal</tissue>
    </source>
</reference>
<proteinExistence type="predicted"/>
<organism evidence="1 2">
    <name type="scientific">Dreissena polymorpha</name>
    <name type="common">Zebra mussel</name>
    <name type="synonym">Mytilus polymorpha</name>
    <dbReference type="NCBI Taxonomy" id="45954"/>
    <lineage>
        <taxon>Eukaryota</taxon>
        <taxon>Metazoa</taxon>
        <taxon>Spiralia</taxon>
        <taxon>Lophotrochozoa</taxon>
        <taxon>Mollusca</taxon>
        <taxon>Bivalvia</taxon>
        <taxon>Autobranchia</taxon>
        <taxon>Heteroconchia</taxon>
        <taxon>Euheterodonta</taxon>
        <taxon>Imparidentia</taxon>
        <taxon>Neoheterodontei</taxon>
        <taxon>Myida</taxon>
        <taxon>Dreissenoidea</taxon>
        <taxon>Dreissenidae</taxon>
        <taxon>Dreissena</taxon>
    </lineage>
</organism>
<dbReference type="EMBL" id="JAIWYP010000015">
    <property type="protein sequence ID" value="KAH3699323.1"/>
    <property type="molecule type" value="Genomic_DNA"/>
</dbReference>
<gene>
    <name evidence="1" type="ORF">DPMN_074279</name>
</gene>